<organism evidence="2 3">
    <name type="scientific">Rhodamnia argentea</name>
    <dbReference type="NCBI Taxonomy" id="178133"/>
    <lineage>
        <taxon>Eukaryota</taxon>
        <taxon>Viridiplantae</taxon>
        <taxon>Streptophyta</taxon>
        <taxon>Embryophyta</taxon>
        <taxon>Tracheophyta</taxon>
        <taxon>Spermatophyta</taxon>
        <taxon>Magnoliopsida</taxon>
        <taxon>eudicotyledons</taxon>
        <taxon>Gunneridae</taxon>
        <taxon>Pentapetalae</taxon>
        <taxon>rosids</taxon>
        <taxon>malvids</taxon>
        <taxon>Myrtales</taxon>
        <taxon>Myrtaceae</taxon>
        <taxon>Myrtoideae</taxon>
        <taxon>Myrteae</taxon>
        <taxon>Australasian group</taxon>
        <taxon>Rhodamnia</taxon>
    </lineage>
</organism>
<keyword evidence="2" id="KW-1185">Reference proteome</keyword>
<sequence>MASRQEAKEERAKEAARIAAAELRDVNRDQERVTTYDTTDRPQQERPGMIGSVLRAVHDTLEHAKEVVVGKSHDAGESAREDAEYTADRSRKGYDTTTGKAKEYKDYTTEKAKDTTDSAAQKVKEKTGEAAEKAEETKESAKGKLGEYKDYTAQKAEEAKEKTKQKAGEYNDYTAQKAEEAKEKTKEKAGEYKDYTVQKAEETKDYTAEKAKEGKDTTVGKLGELKESAADTARRAMEMLSGKEEKTKETTYVTLESAKEKLRETEEEARRKTEELRVKEREYEDDAARRARENKEAWGKEERGGILGAIGSVTGAIKEKLTQQSDEKDETPMAGRNEGKERDQGARAGVEAKVAEVYDEDTRPGAIATTLKAADDMSGQTFNDVGRINEEGVGRIVKDRHGKM</sequence>
<feature type="region of interest" description="Disordered" evidence="1">
    <location>
        <begin position="239"/>
        <end position="300"/>
    </location>
</feature>
<reference evidence="3" key="1">
    <citation type="submission" date="2025-08" db="UniProtKB">
        <authorList>
            <consortium name="RefSeq"/>
        </authorList>
    </citation>
    <scope>IDENTIFICATION</scope>
    <source>
        <tissue evidence="3">Leaf</tissue>
    </source>
</reference>
<evidence type="ECO:0000313" key="3">
    <source>
        <dbReference type="RefSeq" id="XP_048127566.1"/>
    </source>
</evidence>
<proteinExistence type="predicted"/>
<feature type="compositionally biased region" description="Basic and acidic residues" evidence="1">
    <location>
        <begin position="239"/>
        <end position="249"/>
    </location>
</feature>
<evidence type="ECO:0000256" key="1">
    <source>
        <dbReference type="SAM" id="MobiDB-lite"/>
    </source>
</evidence>
<feature type="region of interest" description="Disordered" evidence="1">
    <location>
        <begin position="1"/>
        <end position="49"/>
    </location>
</feature>
<dbReference type="PANTHER" id="PTHR47877">
    <property type="entry name" value="LATE EMBRYOGENESIS ABUNDANT DOMAIN-CONTAINING PROTEIN / LEA DOMAIN-CONTAINING PROTEIN"/>
    <property type="match status" value="1"/>
</dbReference>
<dbReference type="PANTHER" id="PTHR47877:SF4">
    <property type="entry name" value="LATE EMBRYOGENESIS ABUNDANT PROTEIN ECP63"/>
    <property type="match status" value="1"/>
</dbReference>
<dbReference type="Proteomes" id="UP000827889">
    <property type="component" value="Chromosome 10"/>
</dbReference>
<gene>
    <name evidence="3" type="primary">LOC115735169</name>
</gene>
<name>A0ABM3GT86_9MYRT</name>
<dbReference type="GeneID" id="115735169"/>
<feature type="compositionally biased region" description="Basic and acidic residues" evidence="1">
    <location>
        <begin position="1"/>
        <end position="44"/>
    </location>
</feature>
<dbReference type="Gene3D" id="6.10.140.1430">
    <property type="match status" value="2"/>
</dbReference>
<feature type="region of interest" description="Disordered" evidence="1">
    <location>
        <begin position="67"/>
        <end position="145"/>
    </location>
</feature>
<protein>
    <submittedName>
        <fullName evidence="3">Late embryogenesis abundant protein ECP63 isoform X3</fullName>
    </submittedName>
</protein>
<dbReference type="RefSeq" id="XP_048127566.1">
    <property type="nucleotide sequence ID" value="XM_048271609.1"/>
</dbReference>
<accession>A0ABM3GT86</accession>
<feature type="compositionally biased region" description="Basic and acidic residues" evidence="1">
    <location>
        <begin position="257"/>
        <end position="300"/>
    </location>
</feature>
<evidence type="ECO:0000313" key="2">
    <source>
        <dbReference type="Proteomes" id="UP000827889"/>
    </source>
</evidence>
<feature type="region of interest" description="Disordered" evidence="1">
    <location>
        <begin position="317"/>
        <end position="357"/>
    </location>
</feature>